<feature type="domain" description="BRO1" evidence="3">
    <location>
        <begin position="1"/>
        <end position="399"/>
    </location>
</feature>
<dbReference type="PROSITE" id="PS51180">
    <property type="entry name" value="BRO1"/>
    <property type="match status" value="1"/>
</dbReference>
<accession>A0A137P960</accession>
<dbReference type="PANTHER" id="PTHR40463:SF1">
    <property type="entry name" value="PH-RESPONSE REGULATOR PROTEIN PALC"/>
    <property type="match status" value="1"/>
</dbReference>
<comment type="similarity">
    <text evidence="1">Belongs to the palC family.</text>
</comment>
<dbReference type="PANTHER" id="PTHR40463">
    <property type="entry name" value="PH-RESPONSE REGULATOR PROTEIN PALC"/>
    <property type="match status" value="1"/>
</dbReference>
<dbReference type="InterPro" id="IPR004328">
    <property type="entry name" value="BRO1_dom"/>
</dbReference>
<dbReference type="STRING" id="796925.A0A137P960"/>
<evidence type="ECO:0000256" key="2">
    <source>
        <dbReference type="ARBA" id="ARBA00022193"/>
    </source>
</evidence>
<proteinExistence type="inferred from homology"/>
<dbReference type="GO" id="GO:0071467">
    <property type="term" value="P:cellular response to pH"/>
    <property type="evidence" value="ECO:0007669"/>
    <property type="project" value="InterPro"/>
</dbReference>
<evidence type="ECO:0000259" key="3">
    <source>
        <dbReference type="PROSITE" id="PS51180"/>
    </source>
</evidence>
<dbReference type="AlphaFoldDB" id="A0A137P960"/>
<dbReference type="EMBL" id="KQ964472">
    <property type="protein sequence ID" value="KXN71546.1"/>
    <property type="molecule type" value="Genomic_DNA"/>
</dbReference>
<dbReference type="InterPro" id="IPR038499">
    <property type="entry name" value="BRO1_sf"/>
</dbReference>
<dbReference type="Proteomes" id="UP000070444">
    <property type="component" value="Unassembled WGS sequence"/>
</dbReference>
<reference evidence="4 5" key="1">
    <citation type="journal article" date="2015" name="Genome Biol. Evol.">
        <title>Phylogenomic analyses indicate that early fungi evolved digesting cell walls of algal ancestors of land plants.</title>
        <authorList>
            <person name="Chang Y."/>
            <person name="Wang S."/>
            <person name="Sekimoto S."/>
            <person name="Aerts A.L."/>
            <person name="Choi C."/>
            <person name="Clum A."/>
            <person name="LaButti K.M."/>
            <person name="Lindquist E.A."/>
            <person name="Yee Ngan C."/>
            <person name="Ohm R.A."/>
            <person name="Salamov A.A."/>
            <person name="Grigoriev I.V."/>
            <person name="Spatafora J.W."/>
            <person name="Berbee M.L."/>
        </authorList>
    </citation>
    <scope>NUCLEOTIDE SEQUENCE [LARGE SCALE GENOMIC DNA]</scope>
    <source>
        <strain evidence="4 5">NRRL 28638</strain>
    </source>
</reference>
<dbReference type="GO" id="GO:0005886">
    <property type="term" value="C:plasma membrane"/>
    <property type="evidence" value="ECO:0007669"/>
    <property type="project" value="TreeGrafter"/>
</dbReference>
<dbReference type="Gene3D" id="1.25.40.280">
    <property type="entry name" value="alix/aip1 like domains"/>
    <property type="match status" value="1"/>
</dbReference>
<keyword evidence="5" id="KW-1185">Reference proteome</keyword>
<dbReference type="OrthoDB" id="10266451at2759"/>
<evidence type="ECO:0000313" key="5">
    <source>
        <dbReference type="Proteomes" id="UP000070444"/>
    </source>
</evidence>
<dbReference type="SMART" id="SM01041">
    <property type="entry name" value="BRO1"/>
    <property type="match status" value="1"/>
</dbReference>
<evidence type="ECO:0000313" key="4">
    <source>
        <dbReference type="EMBL" id="KXN71546.1"/>
    </source>
</evidence>
<name>A0A137P960_CONC2</name>
<organism evidence="4 5">
    <name type="scientific">Conidiobolus coronatus (strain ATCC 28846 / CBS 209.66 / NRRL 28638)</name>
    <name type="common">Delacroixia coronata</name>
    <dbReference type="NCBI Taxonomy" id="796925"/>
    <lineage>
        <taxon>Eukaryota</taxon>
        <taxon>Fungi</taxon>
        <taxon>Fungi incertae sedis</taxon>
        <taxon>Zoopagomycota</taxon>
        <taxon>Entomophthoromycotina</taxon>
        <taxon>Entomophthoromycetes</taxon>
        <taxon>Entomophthorales</taxon>
        <taxon>Ancylistaceae</taxon>
        <taxon>Conidiobolus</taxon>
    </lineage>
</organism>
<sequence>MYQFTIPTTRPLLFNEQFSILEQKNISSFNQFFSESSGKREQLRTILKNGKNDKKPDYPRILESIENYLSNLLGLVQLQQTGQILVNPTFETTWRCSISEEEIRSNITKGFSRPKVSSHLWNYELLSTLLCYGYLYFNHAYEQVDEKKVSNPTEVNYNKAAELFLQASGIFNYVNENLCTYWDLKKSIPLSANRQSSLALSKISLAHAQLMAYQKAQLSKLSDGLSAKILLGVVSLIETAIGLIKSIDSSVLDKWCPKLMKYLEENAYLYRAVAYRHLAKQSYDQNKISESLALVLEAKKLVKSVSGFKFSVFSESFLSNEMNELKRLEQFYTKLNDTVSFQTEISTQEILKIIPAPRIVLDAKAFVLPKTKLPEFSADDQINYEQQMIGQYALKGAYY</sequence>
<evidence type="ECO:0000256" key="1">
    <source>
        <dbReference type="ARBA" id="ARBA00010997"/>
    </source>
</evidence>
<gene>
    <name evidence="4" type="ORF">CONCODRAFT_84595</name>
</gene>
<dbReference type="Pfam" id="PF03097">
    <property type="entry name" value="BRO1"/>
    <property type="match status" value="1"/>
</dbReference>
<protein>
    <recommendedName>
        <fullName evidence="2">pH-response regulator protein palC</fullName>
    </recommendedName>
</protein>
<dbReference type="InterPro" id="IPR037505">
    <property type="entry name" value="pH-resp_palC"/>
</dbReference>